<evidence type="ECO:0000313" key="4">
    <source>
        <dbReference type="Proteomes" id="UP000521748"/>
    </source>
</evidence>
<sequence length="448" mass="45293">MKLSILRRWGVIGLVAAGFLLGPVSTPAFAAPGGGSGGGGNPLVTAVSVDYLGSTQSSVTSGVTITACPKVPTSPELSVTCAPDGTITFTSLGYNPATAQQPVMIEVTPAGSSVPIDLVFNVTMNPPAPPTADSRTYDVPFSEGTQATVPFTDITYTCPGCSATAGPTFNAVGVNPPGAGQVSLDPVRGFVFTPAPDFTGTVTIDFTVTDPFGQASKPATLTLSYVKAASKPPIAAIDTLSMKRNTTGTVNVLTNDVDPNGGQLTVSTCGTPAHGQVTCNPDGTATYTPNADFTGLDQFSYVVVNSSGDQASSTVVIGVETDPSTVVQQITNSHQTVVRPSVTNSSTVTKVIHQGITVPGVAITQTAPVGVFTAMSSALMTITGQLAEGGPSGHGAGGQLASTGVNNPLPVTGVAVAMLLIGTGIVVFVRRATVRSTREFSAPSQTER</sequence>
<dbReference type="Pfam" id="PF17963">
    <property type="entry name" value="Big_9"/>
    <property type="match status" value="2"/>
</dbReference>
<organism evidence="3 4">
    <name type="scientific">Psychromicrobium silvestre</name>
    <dbReference type="NCBI Taxonomy" id="1645614"/>
    <lineage>
        <taxon>Bacteria</taxon>
        <taxon>Bacillati</taxon>
        <taxon>Actinomycetota</taxon>
        <taxon>Actinomycetes</taxon>
        <taxon>Micrococcales</taxon>
        <taxon>Micrococcaceae</taxon>
        <taxon>Psychromicrobium</taxon>
    </lineage>
</organism>
<evidence type="ECO:0000256" key="2">
    <source>
        <dbReference type="SAM" id="SignalP"/>
    </source>
</evidence>
<keyword evidence="1" id="KW-0472">Membrane</keyword>
<comment type="caution">
    <text evidence="3">The sequence shown here is derived from an EMBL/GenBank/DDBJ whole genome shotgun (WGS) entry which is preliminary data.</text>
</comment>
<feature type="signal peptide" evidence="2">
    <location>
        <begin position="1"/>
        <end position="30"/>
    </location>
</feature>
<evidence type="ECO:0000256" key="1">
    <source>
        <dbReference type="SAM" id="Phobius"/>
    </source>
</evidence>
<dbReference type="Gene3D" id="2.60.40.3440">
    <property type="match status" value="1"/>
</dbReference>
<keyword evidence="1" id="KW-0812">Transmembrane</keyword>
<name>A0A7Y9S6A2_9MICC</name>
<dbReference type="Proteomes" id="UP000521748">
    <property type="component" value="Unassembled WGS sequence"/>
</dbReference>
<keyword evidence="2" id="KW-0732">Signal</keyword>
<dbReference type="RefSeq" id="WP_179388249.1">
    <property type="nucleotide sequence ID" value="NZ_JACBYQ010000001.1"/>
</dbReference>
<dbReference type="AlphaFoldDB" id="A0A7Y9S6A2"/>
<evidence type="ECO:0008006" key="5">
    <source>
        <dbReference type="Google" id="ProtNLM"/>
    </source>
</evidence>
<evidence type="ECO:0000313" key="3">
    <source>
        <dbReference type="EMBL" id="NYE94491.1"/>
    </source>
</evidence>
<proteinExistence type="predicted"/>
<keyword evidence="1" id="KW-1133">Transmembrane helix</keyword>
<accession>A0A7Y9S6A2</accession>
<feature type="chain" id="PRO_5031190604" description="Tandem-95 repeat protein" evidence="2">
    <location>
        <begin position="31"/>
        <end position="448"/>
    </location>
</feature>
<reference evidence="3 4" key="1">
    <citation type="submission" date="2020-07" db="EMBL/GenBank/DDBJ databases">
        <title>Sequencing the genomes of 1000 actinobacteria strains.</title>
        <authorList>
            <person name="Klenk H.-P."/>
        </authorList>
    </citation>
    <scope>NUCLEOTIDE SEQUENCE [LARGE SCALE GENOMIC DNA]</scope>
    <source>
        <strain evidence="3 4">DSM 102047</strain>
    </source>
</reference>
<keyword evidence="4" id="KW-1185">Reference proteome</keyword>
<gene>
    <name evidence="3" type="ORF">FHU41_000712</name>
</gene>
<protein>
    <recommendedName>
        <fullName evidence="5">Tandem-95 repeat protein</fullName>
    </recommendedName>
</protein>
<feature type="transmembrane region" description="Helical" evidence="1">
    <location>
        <begin position="409"/>
        <end position="429"/>
    </location>
</feature>
<dbReference type="EMBL" id="JACBYQ010000001">
    <property type="protein sequence ID" value="NYE94491.1"/>
    <property type="molecule type" value="Genomic_DNA"/>
</dbReference>